<accession>A0A1G6CNN4</accession>
<evidence type="ECO:0000256" key="1">
    <source>
        <dbReference type="ARBA" id="ARBA00022676"/>
    </source>
</evidence>
<dbReference type="RefSeq" id="WP_090174733.1">
    <property type="nucleotide sequence ID" value="NZ_FMXR01000023.1"/>
</dbReference>
<organism evidence="4 5">
    <name type="scientific">Eubacterium oxidoreducens</name>
    <dbReference type="NCBI Taxonomy" id="1732"/>
    <lineage>
        <taxon>Bacteria</taxon>
        <taxon>Bacillati</taxon>
        <taxon>Bacillota</taxon>
        <taxon>Clostridia</taxon>
        <taxon>Eubacteriales</taxon>
        <taxon>Eubacteriaceae</taxon>
        <taxon>Eubacterium</taxon>
    </lineage>
</organism>
<keyword evidence="5" id="KW-1185">Reference proteome</keyword>
<dbReference type="Gene3D" id="3.90.550.10">
    <property type="entry name" value="Spore Coat Polysaccharide Biosynthesis Protein SpsA, Chain A"/>
    <property type="match status" value="1"/>
</dbReference>
<keyword evidence="1" id="KW-0328">Glycosyltransferase</keyword>
<dbReference type="AlphaFoldDB" id="A0A1G6CNN4"/>
<dbReference type="Pfam" id="PF00535">
    <property type="entry name" value="Glycos_transf_2"/>
    <property type="match status" value="1"/>
</dbReference>
<protein>
    <submittedName>
        <fullName evidence="4">Glycosyl transferase family 2</fullName>
    </submittedName>
</protein>
<dbReference type="Proteomes" id="UP000199228">
    <property type="component" value="Unassembled WGS sequence"/>
</dbReference>
<feature type="domain" description="Glycosyltransferase 2-like" evidence="3">
    <location>
        <begin position="7"/>
        <end position="163"/>
    </location>
</feature>
<dbReference type="PANTHER" id="PTHR22916:SF51">
    <property type="entry name" value="GLYCOSYLTRANSFERASE EPSH-RELATED"/>
    <property type="match status" value="1"/>
</dbReference>
<dbReference type="InterPro" id="IPR029044">
    <property type="entry name" value="Nucleotide-diphossugar_trans"/>
</dbReference>
<sequence>MEKIKVSVIIPVYNGEAFLAECMDSVIGQTLQEIEIIVVDDGSTDSTNQILENYSKQDERITILHQENQYAGTARNYGMSIAKGEYLVFWDADDYFESTALECMYKQAVKDHAQICVCGVNHFSMDSQKLSPANNYVKKKMLPDNRPFNREDIPGYIMNFATAHPWNKLFEKKFVDESGIKFHTTRNGNDLFFTQNLICMAQRITVVEKHLINYRVDQKGSLFGGLTKAPLTPIYNWVATRESLIEHGVYPEQSFFNKILGTLVYFLRNITEWKAFEETVEYLQKEGCEKLGIREQDEDYYYVSWHRGFVEALLHQTPQDVLMYLAGQSYRQVKAKGGTVARNKVRDKERKETIKKLKAELNAQSKELEEIKKTLFYRAGRKLGRMPK</sequence>
<dbReference type="InterPro" id="IPR001173">
    <property type="entry name" value="Glyco_trans_2-like"/>
</dbReference>
<reference evidence="4 5" key="1">
    <citation type="submission" date="2016-10" db="EMBL/GenBank/DDBJ databases">
        <authorList>
            <person name="de Groot N.N."/>
        </authorList>
    </citation>
    <scope>NUCLEOTIDE SEQUENCE [LARGE SCALE GENOMIC DNA]</scope>
    <source>
        <strain evidence="4 5">DSM 3217</strain>
    </source>
</reference>
<dbReference type="OrthoDB" id="1771649at2"/>
<evidence type="ECO:0000313" key="4">
    <source>
        <dbReference type="EMBL" id="SDB34507.1"/>
    </source>
</evidence>
<dbReference type="STRING" id="1732.SAMN02910417_02547"/>
<evidence type="ECO:0000313" key="5">
    <source>
        <dbReference type="Proteomes" id="UP000199228"/>
    </source>
</evidence>
<proteinExistence type="predicted"/>
<dbReference type="GO" id="GO:0016757">
    <property type="term" value="F:glycosyltransferase activity"/>
    <property type="evidence" value="ECO:0007669"/>
    <property type="project" value="UniProtKB-KW"/>
</dbReference>
<evidence type="ECO:0000259" key="3">
    <source>
        <dbReference type="Pfam" id="PF00535"/>
    </source>
</evidence>
<dbReference type="CDD" id="cd00761">
    <property type="entry name" value="Glyco_tranf_GTA_type"/>
    <property type="match status" value="1"/>
</dbReference>
<evidence type="ECO:0000256" key="2">
    <source>
        <dbReference type="ARBA" id="ARBA00022679"/>
    </source>
</evidence>
<dbReference type="PANTHER" id="PTHR22916">
    <property type="entry name" value="GLYCOSYLTRANSFERASE"/>
    <property type="match status" value="1"/>
</dbReference>
<keyword evidence="2 4" id="KW-0808">Transferase</keyword>
<name>A0A1G6CNN4_EUBOX</name>
<dbReference type="SUPFAM" id="SSF53448">
    <property type="entry name" value="Nucleotide-diphospho-sugar transferases"/>
    <property type="match status" value="1"/>
</dbReference>
<gene>
    <name evidence="4" type="ORF">SAMN02910417_02547</name>
</gene>
<dbReference type="EMBL" id="FMXR01000023">
    <property type="protein sequence ID" value="SDB34507.1"/>
    <property type="molecule type" value="Genomic_DNA"/>
</dbReference>